<dbReference type="OrthoDB" id="9803529at2"/>
<dbReference type="PANTHER" id="PTHR30508">
    <property type="entry name" value="FES CLUSTER ASSEMBLY PROTEIN SUF"/>
    <property type="match status" value="1"/>
</dbReference>
<dbReference type="InterPro" id="IPR037284">
    <property type="entry name" value="SUF_FeS_clus_asmbl_SufBD_sf"/>
</dbReference>
<dbReference type="NCBIfam" id="TIGR01980">
    <property type="entry name" value="sufB"/>
    <property type="match status" value="1"/>
</dbReference>
<dbReference type="EMBL" id="VTPU01000009">
    <property type="protein sequence ID" value="TZG39226.1"/>
    <property type="molecule type" value="Genomic_DNA"/>
</dbReference>
<dbReference type="GO" id="GO:0016226">
    <property type="term" value="P:iron-sulfur cluster assembly"/>
    <property type="evidence" value="ECO:0007669"/>
    <property type="project" value="InterPro"/>
</dbReference>
<dbReference type="AlphaFoldDB" id="A0A5D9D632"/>
<accession>A0A5D9D632</accession>
<dbReference type="SUPFAM" id="SSF101960">
    <property type="entry name" value="Stabilizer of iron transporter SufD"/>
    <property type="match status" value="1"/>
</dbReference>
<dbReference type="RefSeq" id="WP_149322360.1">
    <property type="nucleotide sequence ID" value="NZ_JARWAH010000003.1"/>
</dbReference>
<dbReference type="Pfam" id="PF01458">
    <property type="entry name" value="SUFBD_core"/>
    <property type="match status" value="1"/>
</dbReference>
<feature type="domain" description="SUF system FeS cluster assembly SufBD core" evidence="2">
    <location>
        <begin position="209"/>
        <end position="451"/>
    </location>
</feature>
<dbReference type="PANTHER" id="PTHR30508:SF1">
    <property type="entry name" value="UPF0051 PROTEIN ABCI8, CHLOROPLASTIC-RELATED"/>
    <property type="match status" value="1"/>
</dbReference>
<evidence type="ECO:0000313" key="5">
    <source>
        <dbReference type="Proteomes" id="UP000324260"/>
    </source>
</evidence>
<dbReference type="Pfam" id="PF19295">
    <property type="entry name" value="SufBD_N"/>
    <property type="match status" value="1"/>
</dbReference>
<dbReference type="NCBIfam" id="NF008773">
    <property type="entry name" value="PRK11814.1"/>
    <property type="match status" value="1"/>
</dbReference>
<evidence type="ECO:0000313" key="4">
    <source>
        <dbReference type="EMBL" id="TZG39226.1"/>
    </source>
</evidence>
<organism evidence="4 5">
    <name type="scientific">Halomonas eurihalina</name>
    <dbReference type="NCBI Taxonomy" id="42566"/>
    <lineage>
        <taxon>Bacteria</taxon>
        <taxon>Pseudomonadati</taxon>
        <taxon>Pseudomonadota</taxon>
        <taxon>Gammaproteobacteria</taxon>
        <taxon>Oceanospirillales</taxon>
        <taxon>Halomonadaceae</taxon>
        <taxon>Halomonas</taxon>
    </lineage>
</organism>
<dbReference type="Proteomes" id="UP000324260">
    <property type="component" value="Unassembled WGS sequence"/>
</dbReference>
<name>A0A5D9D632_HALER</name>
<protein>
    <submittedName>
        <fullName evidence="4">Fe-S cluster assembly protein SufB</fullName>
    </submittedName>
</protein>
<feature type="domain" description="SUF system FeS cluster assembly SufBD N-terminal" evidence="3">
    <location>
        <begin position="140"/>
        <end position="200"/>
    </location>
</feature>
<comment type="similarity">
    <text evidence="1">Belongs to the iron-sulfur cluster assembly SufBD family.</text>
</comment>
<keyword evidence="5" id="KW-1185">Reference proteome</keyword>
<reference evidence="4 5" key="1">
    <citation type="submission" date="2019-08" db="EMBL/GenBank/DDBJ databases">
        <title>Draft Genome Sequence of Halomonas eurihalina Isolated from Preserved Hide-surface.</title>
        <authorList>
            <person name="Hussain S.A."/>
            <person name="Xu A."/>
            <person name="Sarker M."/>
            <person name="Sommers C."/>
        </authorList>
    </citation>
    <scope>NUCLEOTIDE SEQUENCE [LARGE SCALE GENOMIC DNA]</scope>
    <source>
        <strain evidence="4 5">MS1</strain>
    </source>
</reference>
<comment type="caution">
    <text evidence="4">The sequence shown here is derived from an EMBL/GenBank/DDBJ whole genome shotgun (WGS) entry which is preliminary data.</text>
</comment>
<sequence>MASQEMEELVRREYKEGFVTDIESETVPPGLDEGTIAFISKKKGEPEWMLEWRLKAYHQWLKMTSPSWAHLDYPPIDYQAISYYSAPKRPEDRPQSLDEVDPKLLETYEKLGIPLHERAALAGVAVDAVFDSVSVTTTFKEKLHEAGVIFCSISEAIRDYPELVQQYLGSVVPQGDNYFAALNSAVFTDGSFVFVPEGVTCPMELSTYFRINAANTGQFERTLIVCESRAEVSYLEGCTAPQRDENQLHAAVVELVALEDAKIKYSTVQNWYPGDEDGKGGIYNFVTKRGDCRGDRSHISWTQVETGSAITWKYPSCMLRGKDSVGEFYSVAVTNGRQQADTGTKMVHIGEGTRSTIVSKGIAAGRSDQSYRGLVKVGPRAKNARNFTQCDSLLIGDTCGAHTFPYQEIGNSSAKVEHEATTSKIGEDQLFYCQSRGIGEEDAVNMIVNGFCKDVFQELPMEFAVEAEALLNVTLEGAVG</sequence>
<evidence type="ECO:0000256" key="1">
    <source>
        <dbReference type="ARBA" id="ARBA00043967"/>
    </source>
</evidence>
<evidence type="ECO:0000259" key="3">
    <source>
        <dbReference type="Pfam" id="PF19295"/>
    </source>
</evidence>
<proteinExistence type="inferred from homology"/>
<dbReference type="InterPro" id="IPR000825">
    <property type="entry name" value="SUF_FeS_clus_asmbl_SufBD_core"/>
</dbReference>
<gene>
    <name evidence="4" type="primary">sufB</name>
    <name evidence="4" type="ORF">FZZ93_10950</name>
</gene>
<dbReference type="InterPro" id="IPR010231">
    <property type="entry name" value="SUF_FeS_clus_asmbl_SufB"/>
</dbReference>
<dbReference type="InterPro" id="IPR045595">
    <property type="entry name" value="SufBD_N"/>
</dbReference>
<dbReference type="InterPro" id="IPR055346">
    <property type="entry name" value="Fe-S_cluster_assembly_SufBD"/>
</dbReference>
<evidence type="ECO:0000259" key="2">
    <source>
        <dbReference type="Pfam" id="PF01458"/>
    </source>
</evidence>